<protein>
    <recommendedName>
        <fullName evidence="1">diguanylate cyclase</fullName>
        <ecNumber evidence="1">2.7.7.65</ecNumber>
    </recommendedName>
</protein>
<dbReference type="SMART" id="SM00267">
    <property type="entry name" value="GGDEF"/>
    <property type="match status" value="1"/>
</dbReference>
<reference evidence="5 6" key="1">
    <citation type="submission" date="2021-01" db="EMBL/GenBank/DDBJ databases">
        <title>Genome sequence of Shewanella schlegeliana JCM 11561.</title>
        <authorList>
            <person name="Zhang H."/>
            <person name="Li C."/>
        </authorList>
    </citation>
    <scope>NUCLEOTIDE SEQUENCE [LARGE SCALE GENOMIC DNA]</scope>
    <source>
        <strain evidence="5 6">JCM 11561</strain>
    </source>
</reference>
<evidence type="ECO:0000256" key="3">
    <source>
        <dbReference type="SAM" id="Phobius"/>
    </source>
</evidence>
<dbReference type="PANTHER" id="PTHR45138:SF9">
    <property type="entry name" value="DIGUANYLATE CYCLASE DGCM-RELATED"/>
    <property type="match status" value="1"/>
</dbReference>
<accession>A0ABS1T457</accession>
<dbReference type="InterPro" id="IPR029787">
    <property type="entry name" value="Nucleotide_cyclase"/>
</dbReference>
<proteinExistence type="predicted"/>
<keyword evidence="3" id="KW-0812">Transmembrane</keyword>
<evidence type="ECO:0000313" key="5">
    <source>
        <dbReference type="EMBL" id="MBL4914271.1"/>
    </source>
</evidence>
<organism evidence="5 6">
    <name type="scientific">Shewanella schlegeliana</name>
    <dbReference type="NCBI Taxonomy" id="190308"/>
    <lineage>
        <taxon>Bacteria</taxon>
        <taxon>Pseudomonadati</taxon>
        <taxon>Pseudomonadota</taxon>
        <taxon>Gammaproteobacteria</taxon>
        <taxon>Alteromonadales</taxon>
        <taxon>Shewanellaceae</taxon>
        <taxon>Shewanella</taxon>
    </lineage>
</organism>
<dbReference type="SUPFAM" id="SSF48452">
    <property type="entry name" value="TPR-like"/>
    <property type="match status" value="1"/>
</dbReference>
<dbReference type="SUPFAM" id="SSF55073">
    <property type="entry name" value="Nucleotide cyclase"/>
    <property type="match status" value="1"/>
</dbReference>
<dbReference type="CDD" id="cd01949">
    <property type="entry name" value="GGDEF"/>
    <property type="match status" value="1"/>
</dbReference>
<keyword evidence="3" id="KW-0472">Membrane</keyword>
<dbReference type="NCBIfam" id="TIGR00254">
    <property type="entry name" value="GGDEF"/>
    <property type="match status" value="1"/>
</dbReference>
<dbReference type="PROSITE" id="PS50887">
    <property type="entry name" value="GGDEF"/>
    <property type="match status" value="1"/>
</dbReference>
<dbReference type="InterPro" id="IPR011990">
    <property type="entry name" value="TPR-like_helical_dom_sf"/>
</dbReference>
<dbReference type="Gene3D" id="1.25.40.10">
    <property type="entry name" value="Tetratricopeptide repeat domain"/>
    <property type="match status" value="1"/>
</dbReference>
<dbReference type="Gene3D" id="3.30.70.270">
    <property type="match status" value="1"/>
</dbReference>
<dbReference type="EC" id="2.7.7.65" evidence="1"/>
<dbReference type="InterPro" id="IPR000160">
    <property type="entry name" value="GGDEF_dom"/>
</dbReference>
<keyword evidence="3" id="KW-1133">Transmembrane helix</keyword>
<dbReference type="Proteomes" id="UP000604898">
    <property type="component" value="Unassembled WGS sequence"/>
</dbReference>
<dbReference type="RefSeq" id="WP_202722528.1">
    <property type="nucleotide sequence ID" value="NZ_BPEX01000020.1"/>
</dbReference>
<dbReference type="Pfam" id="PF00990">
    <property type="entry name" value="GGDEF"/>
    <property type="match status" value="1"/>
</dbReference>
<comment type="catalytic activity">
    <reaction evidence="2">
        <text>2 GTP = 3',3'-c-di-GMP + 2 diphosphate</text>
        <dbReference type="Rhea" id="RHEA:24898"/>
        <dbReference type="ChEBI" id="CHEBI:33019"/>
        <dbReference type="ChEBI" id="CHEBI:37565"/>
        <dbReference type="ChEBI" id="CHEBI:58805"/>
        <dbReference type="EC" id="2.7.7.65"/>
    </reaction>
</comment>
<keyword evidence="6" id="KW-1185">Reference proteome</keyword>
<gene>
    <name evidence="5" type="ORF">JMA39_14275</name>
</gene>
<feature type="domain" description="GGDEF" evidence="4">
    <location>
        <begin position="496"/>
        <end position="627"/>
    </location>
</feature>
<evidence type="ECO:0000259" key="4">
    <source>
        <dbReference type="PROSITE" id="PS50887"/>
    </source>
</evidence>
<dbReference type="PANTHER" id="PTHR45138">
    <property type="entry name" value="REGULATORY COMPONENTS OF SENSORY TRANSDUCTION SYSTEM"/>
    <property type="match status" value="1"/>
</dbReference>
<comment type="caution">
    <text evidence="5">The sequence shown here is derived from an EMBL/GenBank/DDBJ whole genome shotgun (WGS) entry which is preliminary data.</text>
</comment>
<dbReference type="InterPro" id="IPR050469">
    <property type="entry name" value="Diguanylate_Cyclase"/>
</dbReference>
<dbReference type="InterPro" id="IPR043128">
    <property type="entry name" value="Rev_trsase/Diguanyl_cyclase"/>
</dbReference>
<name>A0ABS1T457_9GAMM</name>
<evidence type="ECO:0000256" key="1">
    <source>
        <dbReference type="ARBA" id="ARBA00012528"/>
    </source>
</evidence>
<evidence type="ECO:0000256" key="2">
    <source>
        <dbReference type="ARBA" id="ARBA00034247"/>
    </source>
</evidence>
<feature type="transmembrane region" description="Helical" evidence="3">
    <location>
        <begin position="435"/>
        <end position="453"/>
    </location>
</feature>
<sequence>MPKPFLLIKIILFLGLFSVSALGFAEQSDSEKADEIFKLLDNGTIEKNQTYQIYLAELDTLIPKTDIQRQLRLTRARCWAFDAFEEGQVSKALAFAEQALNNPNLANYPNDKLDLELCQTWYTEQDGDVDLALAGYNKAIAQAYALENLRLVADARGMRGYLHSYQGNFTQGLEDLLTSHSLYQSLALPAWSRTSLYEIATSYRRLGDQKSAIRYFKQLQNSYIKSNNLDSANATKVSIAIAEEESGNLERAKLLFEEGYRYWKTNNQELEQATVAVNIAGTLIQLGELEQASQYLNEAEPFILPTDEAFYSFLHLFRAQIYLAHDQLPQAHKSIAYARAAFNRVKNLRGLAQLQMVESQIFLEESQWQQAYFALSEYVKMHNELDAKLLSSYTTEMRTRFNASQIEEENRHLIENQQLKELEVAMLEQNKRQQWIIIVLGSFLMLIISVFAYKQIQKNRLLSALALTDDLTQLPNRRYIYDKAQSRFEEAQSALLPLSVIVFDADYFKQINDKYGHEVGDQALVLLAETCRDLLPPEHKAARVGGEEFLILLVDTDMTQAYKIAKDLVQKVSESNFSAFPQGFTMTISAGVANLRAEDNKLSQLLKRADDALYHAKSEGRNQAKMS</sequence>
<dbReference type="EMBL" id="JAESVD010000008">
    <property type="protein sequence ID" value="MBL4914271.1"/>
    <property type="molecule type" value="Genomic_DNA"/>
</dbReference>
<evidence type="ECO:0000313" key="6">
    <source>
        <dbReference type="Proteomes" id="UP000604898"/>
    </source>
</evidence>